<sequence>MADVDARSRSLDTAAGARRPGEQPSIDAVPVERVLAPRQHDHPILSGLPQLLQAYRAVVSVDGDRDLAERSVLRHSRKGRLVSWALTSTTSTTAAAAADGQDDKEKYEAKHNAGKERHDGFGDVDACMVGGIIRSDAYSSLRIEGEGRCSSERPNHGSAILTPAAKQGREENIKDQRFCNSCSKRTGRAEK</sequence>
<protein>
    <submittedName>
        <fullName evidence="2">Uncharacterized protein</fullName>
    </submittedName>
</protein>
<feature type="region of interest" description="Disordered" evidence="1">
    <location>
        <begin position="145"/>
        <end position="172"/>
    </location>
</feature>
<gene>
    <name evidence="2" type="ORF">CB5_LOCUS6512</name>
</gene>
<feature type="region of interest" description="Disordered" evidence="1">
    <location>
        <begin position="1"/>
        <end position="28"/>
    </location>
</feature>
<reference evidence="2" key="1">
    <citation type="submission" date="2020-07" db="EMBL/GenBank/DDBJ databases">
        <authorList>
            <person name="Lin J."/>
        </authorList>
    </citation>
    <scope>NUCLEOTIDE SEQUENCE</scope>
</reference>
<feature type="compositionally biased region" description="Basic and acidic residues" evidence="1">
    <location>
        <begin position="1"/>
        <end position="10"/>
    </location>
</feature>
<dbReference type="EMBL" id="LR862143">
    <property type="protein sequence ID" value="CAD1823301.1"/>
    <property type="molecule type" value="Genomic_DNA"/>
</dbReference>
<organism evidence="2">
    <name type="scientific">Ananas comosus var. bracteatus</name>
    <name type="common">red pineapple</name>
    <dbReference type="NCBI Taxonomy" id="296719"/>
    <lineage>
        <taxon>Eukaryota</taxon>
        <taxon>Viridiplantae</taxon>
        <taxon>Streptophyta</taxon>
        <taxon>Embryophyta</taxon>
        <taxon>Tracheophyta</taxon>
        <taxon>Spermatophyta</taxon>
        <taxon>Magnoliopsida</taxon>
        <taxon>Liliopsida</taxon>
        <taxon>Poales</taxon>
        <taxon>Bromeliaceae</taxon>
        <taxon>Bromelioideae</taxon>
        <taxon>Ananas</taxon>
    </lineage>
</organism>
<accession>A0A6V7NXH2</accession>
<proteinExistence type="predicted"/>
<evidence type="ECO:0000256" key="1">
    <source>
        <dbReference type="SAM" id="MobiDB-lite"/>
    </source>
</evidence>
<dbReference type="AlphaFoldDB" id="A0A6V7NXH2"/>
<feature type="compositionally biased region" description="Basic and acidic residues" evidence="1">
    <location>
        <begin position="145"/>
        <end position="155"/>
    </location>
</feature>
<name>A0A6V7NXH2_ANACO</name>
<evidence type="ECO:0000313" key="2">
    <source>
        <dbReference type="EMBL" id="CAD1823301.1"/>
    </source>
</evidence>